<comment type="similarity">
    <text evidence="2">Belongs to the myelin proteolipid protein family.</text>
</comment>
<dbReference type="PANTHER" id="PTHR11683">
    <property type="entry name" value="MYELIN PROTEOLIPID"/>
    <property type="match status" value="1"/>
</dbReference>
<dbReference type="PROSITE" id="PS00575">
    <property type="entry name" value="MYELIN_PLP_1"/>
    <property type="match status" value="1"/>
</dbReference>
<feature type="transmembrane region" description="Helical" evidence="6">
    <location>
        <begin position="162"/>
        <end position="193"/>
    </location>
</feature>
<evidence type="ECO:0000256" key="5">
    <source>
        <dbReference type="ARBA" id="ARBA00023136"/>
    </source>
</evidence>
<dbReference type="Pfam" id="PF01275">
    <property type="entry name" value="Myelin_PLP"/>
    <property type="match status" value="1"/>
</dbReference>
<feature type="transmembrane region" description="Helical" evidence="6">
    <location>
        <begin position="116"/>
        <end position="141"/>
    </location>
</feature>
<keyword evidence="5 6" id="KW-0472">Membrane</keyword>
<evidence type="ECO:0000256" key="3">
    <source>
        <dbReference type="ARBA" id="ARBA00022692"/>
    </source>
</evidence>
<dbReference type="EMBL" id="JAHUTI010011299">
    <property type="protein sequence ID" value="MED6236085.1"/>
    <property type="molecule type" value="Genomic_DNA"/>
</dbReference>
<protein>
    <submittedName>
        <fullName evidence="7">Neuronal membrane glycoprotein M6-b</fullName>
    </submittedName>
</protein>
<dbReference type="PANTHER" id="PTHR11683:SF10">
    <property type="entry name" value="NEURONAL MEMBRANE GLYCOPROTEIN M6-B"/>
    <property type="match status" value="1"/>
</dbReference>
<evidence type="ECO:0000256" key="4">
    <source>
        <dbReference type="ARBA" id="ARBA00022989"/>
    </source>
</evidence>
<evidence type="ECO:0000256" key="1">
    <source>
        <dbReference type="ARBA" id="ARBA00004141"/>
    </source>
</evidence>
<evidence type="ECO:0000313" key="7">
    <source>
        <dbReference type="EMBL" id="MED6236085.1"/>
    </source>
</evidence>
<keyword evidence="8" id="KW-1185">Reference proteome</keyword>
<sequence length="268" mass="29818">MQNTCKISALPAELTVNTYCEGCHGQLLNMPYREMCYVVDEKAIGFYSECRCFECCIKCLGGVPYASLVATILCFSGVALFCGCGHVALTGTLTMLENHFSRITSDHATLAAVIQIFQYIIYGIASFFFVYAILLLGEGFYTTSAIRKELQSDFKTTICGRCITAFFMFLTYIFALVFIAIFCFTAIPVFLFFNMWNTCAAMRSPDSNITFPDSICVDVRQYGESLRFYSFCGSLKCRTFGGSVDMFHMGSIEGDPAKLKAFYASVPS</sequence>
<comment type="caution">
    <text evidence="7">The sequence shown here is derived from an EMBL/GenBank/DDBJ whole genome shotgun (WGS) entry which is preliminary data.</text>
</comment>
<comment type="subcellular location">
    <subcellularLocation>
        <location evidence="1">Membrane</location>
        <topology evidence="1">Multi-pass membrane protein</topology>
    </subcellularLocation>
</comment>
<dbReference type="InterPro" id="IPR018237">
    <property type="entry name" value="Myelin_PLP_CS"/>
</dbReference>
<evidence type="ECO:0000256" key="6">
    <source>
        <dbReference type="SAM" id="Phobius"/>
    </source>
</evidence>
<organism evidence="7 8">
    <name type="scientific">Ataeniobius toweri</name>
    <dbReference type="NCBI Taxonomy" id="208326"/>
    <lineage>
        <taxon>Eukaryota</taxon>
        <taxon>Metazoa</taxon>
        <taxon>Chordata</taxon>
        <taxon>Craniata</taxon>
        <taxon>Vertebrata</taxon>
        <taxon>Euteleostomi</taxon>
        <taxon>Actinopterygii</taxon>
        <taxon>Neopterygii</taxon>
        <taxon>Teleostei</taxon>
        <taxon>Neoteleostei</taxon>
        <taxon>Acanthomorphata</taxon>
        <taxon>Ovalentaria</taxon>
        <taxon>Atherinomorphae</taxon>
        <taxon>Cyprinodontiformes</taxon>
        <taxon>Goodeidae</taxon>
        <taxon>Ataeniobius</taxon>
    </lineage>
</organism>
<accession>A0ABU7AF86</accession>
<dbReference type="InterPro" id="IPR001614">
    <property type="entry name" value="Myelin_PLP"/>
</dbReference>
<keyword evidence="3 6" id="KW-0812">Transmembrane</keyword>
<proteinExistence type="inferred from homology"/>
<name>A0ABU7AF86_9TELE</name>
<dbReference type="PRINTS" id="PR00214">
    <property type="entry name" value="MYELINPLP"/>
</dbReference>
<evidence type="ECO:0000313" key="8">
    <source>
        <dbReference type="Proteomes" id="UP001345963"/>
    </source>
</evidence>
<evidence type="ECO:0000256" key="2">
    <source>
        <dbReference type="ARBA" id="ARBA00010595"/>
    </source>
</evidence>
<dbReference type="Proteomes" id="UP001345963">
    <property type="component" value="Unassembled WGS sequence"/>
</dbReference>
<reference evidence="7 8" key="1">
    <citation type="submission" date="2021-07" db="EMBL/GenBank/DDBJ databases">
        <authorList>
            <person name="Palmer J.M."/>
        </authorList>
    </citation>
    <scope>NUCLEOTIDE SEQUENCE [LARGE SCALE GENOMIC DNA]</scope>
    <source>
        <strain evidence="7 8">AT_MEX2019</strain>
        <tissue evidence="7">Muscle</tissue>
    </source>
</reference>
<feature type="transmembrane region" description="Helical" evidence="6">
    <location>
        <begin position="68"/>
        <end position="96"/>
    </location>
</feature>
<keyword evidence="4 6" id="KW-1133">Transmembrane helix</keyword>
<gene>
    <name evidence="7" type="primary">GPM6B</name>
    <name evidence="7" type="ORF">ATANTOWER_004273</name>
</gene>